<feature type="region of interest" description="Disordered" evidence="1">
    <location>
        <begin position="263"/>
        <end position="304"/>
    </location>
</feature>
<feature type="region of interest" description="Disordered" evidence="1">
    <location>
        <begin position="168"/>
        <end position="229"/>
    </location>
</feature>
<gene>
    <name evidence="2" type="ORF">Fmac_029619</name>
</gene>
<sequence length="440" mass="48448">MELPPACDDPSGSHLGCLSATVSCSLLLRFSHVTCEGSTCNEQPLLHLSFFSLCRTSFREVHTELSWRVRLGGSREKIPPRGQGHFGLSSLADVAFPDFSLLSPVLSEDTSVRASRISSLFFPRTSFETTQPTPPFLFAPTVFPRKQTEANGLFGFEDGKWGVEKEGFEGKVSENPPPSTSFLHLPPPSSTTPPRTSPSTPLPARPHASTSPRRRQRQQAPPPHLHPRRRLLRLHPLQPGLPQPPQRSLRLGQRRRGVGLLDGLELGGDELPGDATPVRSVTGSPTDVAASQRPTLPTKPPSPFLPPRLRRLLGKHAAAPVFGAAEVITLFPSPHRISSLASPRRPPPQSSPSPFSVRRPLLHPWRRRPPTPESGEVLLCHGALHVVLPSYLRLEHNPHTVLCTRLPNLVCFVLWIFYVYCRSVECIQHQLLCPVNGPVS</sequence>
<dbReference type="AlphaFoldDB" id="A0ABD1LAW4"/>
<dbReference type="Proteomes" id="UP001603857">
    <property type="component" value="Unassembled WGS sequence"/>
</dbReference>
<evidence type="ECO:0000313" key="3">
    <source>
        <dbReference type="Proteomes" id="UP001603857"/>
    </source>
</evidence>
<feature type="compositionally biased region" description="Pro residues" evidence="1">
    <location>
        <begin position="175"/>
        <end position="191"/>
    </location>
</feature>
<accession>A0ABD1LAW4</accession>
<protein>
    <submittedName>
        <fullName evidence="2">Uncharacterized protein</fullName>
    </submittedName>
</protein>
<organism evidence="2 3">
    <name type="scientific">Flemingia macrophylla</name>
    <dbReference type="NCBI Taxonomy" id="520843"/>
    <lineage>
        <taxon>Eukaryota</taxon>
        <taxon>Viridiplantae</taxon>
        <taxon>Streptophyta</taxon>
        <taxon>Embryophyta</taxon>
        <taxon>Tracheophyta</taxon>
        <taxon>Spermatophyta</taxon>
        <taxon>Magnoliopsida</taxon>
        <taxon>eudicotyledons</taxon>
        <taxon>Gunneridae</taxon>
        <taxon>Pentapetalae</taxon>
        <taxon>rosids</taxon>
        <taxon>fabids</taxon>
        <taxon>Fabales</taxon>
        <taxon>Fabaceae</taxon>
        <taxon>Papilionoideae</taxon>
        <taxon>50 kb inversion clade</taxon>
        <taxon>NPAAA clade</taxon>
        <taxon>indigoferoid/millettioid clade</taxon>
        <taxon>Phaseoleae</taxon>
        <taxon>Flemingia</taxon>
    </lineage>
</organism>
<proteinExistence type="predicted"/>
<dbReference type="EMBL" id="JBGMDY010000010">
    <property type="protein sequence ID" value="KAL2320650.1"/>
    <property type="molecule type" value="Genomic_DNA"/>
</dbReference>
<keyword evidence="3" id="KW-1185">Reference proteome</keyword>
<evidence type="ECO:0000313" key="2">
    <source>
        <dbReference type="EMBL" id="KAL2320650.1"/>
    </source>
</evidence>
<name>A0ABD1LAW4_9FABA</name>
<feature type="region of interest" description="Disordered" evidence="1">
    <location>
        <begin position="338"/>
        <end position="366"/>
    </location>
</feature>
<comment type="caution">
    <text evidence="2">The sequence shown here is derived from an EMBL/GenBank/DDBJ whole genome shotgun (WGS) entry which is preliminary data.</text>
</comment>
<evidence type="ECO:0000256" key="1">
    <source>
        <dbReference type="SAM" id="MobiDB-lite"/>
    </source>
</evidence>
<reference evidence="2 3" key="1">
    <citation type="submission" date="2024-08" db="EMBL/GenBank/DDBJ databases">
        <title>Insights into the chromosomal genome structure of Flemingia macrophylla.</title>
        <authorList>
            <person name="Ding Y."/>
            <person name="Zhao Y."/>
            <person name="Bi W."/>
            <person name="Wu M."/>
            <person name="Zhao G."/>
            <person name="Gong Y."/>
            <person name="Li W."/>
            <person name="Zhang P."/>
        </authorList>
    </citation>
    <scope>NUCLEOTIDE SEQUENCE [LARGE SCALE GENOMIC DNA]</scope>
    <source>
        <strain evidence="2">DYQJB</strain>
        <tissue evidence="2">Leaf</tissue>
    </source>
</reference>